<dbReference type="HOGENOM" id="CLU_165973_0_0_5"/>
<dbReference type="AlphaFoldDB" id="C4WK34"/>
<dbReference type="EMBL" id="ACQA01000001">
    <property type="protein sequence ID" value="EEQ95267.1"/>
    <property type="molecule type" value="Genomic_DNA"/>
</dbReference>
<accession>C4WK34</accession>
<dbReference type="Proteomes" id="UP000004386">
    <property type="component" value="Unassembled WGS sequence"/>
</dbReference>
<evidence type="ECO:0000313" key="2">
    <source>
        <dbReference type="Proteomes" id="UP000004386"/>
    </source>
</evidence>
<organism evidence="1 2">
    <name type="scientific">Brucella intermedia LMG 3301</name>
    <dbReference type="NCBI Taxonomy" id="641118"/>
    <lineage>
        <taxon>Bacteria</taxon>
        <taxon>Pseudomonadati</taxon>
        <taxon>Pseudomonadota</taxon>
        <taxon>Alphaproteobacteria</taxon>
        <taxon>Hyphomicrobiales</taxon>
        <taxon>Brucellaceae</taxon>
        <taxon>Brucella/Ochrobactrum group</taxon>
        <taxon>Brucella</taxon>
    </lineage>
</organism>
<protein>
    <recommendedName>
        <fullName evidence="3">Cytoplasmic protein</fullName>
    </recommendedName>
</protein>
<reference evidence="1 2" key="1">
    <citation type="submission" date="2009-05" db="EMBL/GenBank/DDBJ databases">
        <authorList>
            <person name="Setubal J.C."/>
            <person name="Boyle S."/>
            <person name="Crasta O.R."/>
            <person name="Gillespie J.J."/>
            <person name="Kenyon R.W."/>
            <person name="Lu J."/>
            <person name="Mane S."/>
            <person name="Nagrani S."/>
            <person name="Shallom J.M."/>
            <person name="Shallom S."/>
            <person name="Shukla M."/>
            <person name="Snyder E.E."/>
            <person name="Sobral B.W."/>
            <person name="Wattam A.R."/>
            <person name="Will R."/>
            <person name="Williams K."/>
            <person name="Yoo H."/>
            <person name="Munk C."/>
            <person name="Tapia R."/>
            <person name="Green L."/>
            <person name="Rogers Y."/>
            <person name="Detter J.C."/>
            <person name="Bruce D."/>
            <person name="Brettin T.S."/>
            <person name="Tsolis R."/>
        </authorList>
    </citation>
    <scope>NUCLEOTIDE SEQUENCE [LARGE SCALE GENOMIC DNA]</scope>
    <source>
        <strain evidence="1 2">LMG 3301</strain>
    </source>
</reference>
<evidence type="ECO:0000313" key="1">
    <source>
        <dbReference type="EMBL" id="EEQ95267.1"/>
    </source>
</evidence>
<comment type="caution">
    <text evidence="1">The sequence shown here is derived from an EMBL/GenBank/DDBJ whole genome shotgun (WGS) entry which is preliminary data.</text>
</comment>
<name>C4WK34_9HYPH</name>
<evidence type="ECO:0008006" key="3">
    <source>
        <dbReference type="Google" id="ProtNLM"/>
    </source>
</evidence>
<gene>
    <name evidence="1" type="ORF">OINT_1000626</name>
</gene>
<sequence length="94" mass="11156">MRIVTMDADIRHARKLFLARKKENQLTAMQRIALQIIAGIDLDEVLKAPQEEKERTKRRLTRLMERERLKGMCGHWSYDLNRHIALKQAFDRIG</sequence>
<proteinExistence type="predicted"/>